<dbReference type="GO" id="GO:0005975">
    <property type="term" value="P:carbohydrate metabolic process"/>
    <property type="evidence" value="ECO:0007669"/>
    <property type="project" value="InterPro"/>
</dbReference>
<feature type="compositionally biased region" description="Acidic residues" evidence="7">
    <location>
        <begin position="193"/>
        <end position="210"/>
    </location>
</feature>
<dbReference type="RefSeq" id="XP_024668854.1">
    <property type="nucleotide sequence ID" value="XM_024817981.1"/>
</dbReference>
<dbReference type="SUPFAM" id="SSF88713">
    <property type="entry name" value="Glycoside hydrolase/deacetylase"/>
    <property type="match status" value="1"/>
</dbReference>
<dbReference type="InterPro" id="IPR011330">
    <property type="entry name" value="Glyco_hydro/deAcase_b/a-brl"/>
</dbReference>
<gene>
    <name evidence="10" type="ORF">BDW47DRAFT_133973</name>
</gene>
<keyword evidence="5" id="KW-0119">Carbohydrate metabolism</keyword>
<dbReference type="CDD" id="cd10917">
    <property type="entry name" value="CE4_NodB_like_6s_7s"/>
    <property type="match status" value="1"/>
</dbReference>
<dbReference type="AlphaFoldDB" id="A0A2I2F2H8"/>
<feature type="signal peptide" evidence="8">
    <location>
        <begin position="1"/>
        <end position="23"/>
    </location>
</feature>
<dbReference type="PROSITE" id="PS51677">
    <property type="entry name" value="NODB"/>
    <property type="match status" value="1"/>
</dbReference>
<dbReference type="Pfam" id="PF01522">
    <property type="entry name" value="Polysacc_deac_1"/>
    <property type="match status" value="1"/>
</dbReference>
<evidence type="ECO:0000256" key="7">
    <source>
        <dbReference type="SAM" id="MobiDB-lite"/>
    </source>
</evidence>
<dbReference type="InterPro" id="IPR002509">
    <property type="entry name" value="NODB_dom"/>
</dbReference>
<feature type="domain" description="NodB homology" evidence="9">
    <location>
        <begin position="252"/>
        <end position="447"/>
    </location>
</feature>
<evidence type="ECO:0000256" key="2">
    <source>
        <dbReference type="ARBA" id="ARBA00022723"/>
    </source>
</evidence>
<evidence type="ECO:0000256" key="1">
    <source>
        <dbReference type="ARBA" id="ARBA00001941"/>
    </source>
</evidence>
<reference evidence="10 11" key="1">
    <citation type="submission" date="2017-12" db="EMBL/GenBank/DDBJ databases">
        <authorList>
            <consortium name="DOE Joint Genome Institute"/>
            <person name="Haridas S."/>
            <person name="Kjaerbolling I."/>
            <person name="Vesth T.C."/>
            <person name="Frisvad J.C."/>
            <person name="Nybo J.L."/>
            <person name="Theobald S."/>
            <person name="Kuo A."/>
            <person name="Bowyer P."/>
            <person name="Matsuda Y."/>
            <person name="Mondo S."/>
            <person name="Lyhne E.K."/>
            <person name="Kogle M.E."/>
            <person name="Clum A."/>
            <person name="Lipzen A."/>
            <person name="Salamov A."/>
            <person name="Ngan C.Y."/>
            <person name="Daum C."/>
            <person name="Chiniquy J."/>
            <person name="Barry K."/>
            <person name="LaButti K."/>
            <person name="Simmons B.A."/>
            <person name="Magnuson J.K."/>
            <person name="Mortensen U.H."/>
            <person name="Larsen T.O."/>
            <person name="Grigoriev I.V."/>
            <person name="Baker S.E."/>
            <person name="Andersen M.R."/>
            <person name="Nordberg H.P."/>
            <person name="Cantor M.N."/>
            <person name="Hua S.X."/>
        </authorList>
    </citation>
    <scope>NUCLEOTIDE SEQUENCE [LARGE SCALE GENOMIC DNA]</scope>
    <source>
        <strain evidence="10 11">CBS 102.13</strain>
    </source>
</reference>
<dbReference type="EMBL" id="KZ559171">
    <property type="protein sequence ID" value="PLB34842.1"/>
    <property type="molecule type" value="Genomic_DNA"/>
</dbReference>
<dbReference type="PANTHER" id="PTHR46471">
    <property type="entry name" value="CHITIN DEACETYLASE"/>
    <property type="match status" value="1"/>
</dbReference>
<keyword evidence="3 8" id="KW-0732">Signal</keyword>
<dbReference type="PANTHER" id="PTHR46471:SF6">
    <property type="entry name" value="GLYCOSYL HYDROLASE"/>
    <property type="match status" value="1"/>
</dbReference>
<dbReference type="GO" id="GO:0046872">
    <property type="term" value="F:metal ion binding"/>
    <property type="evidence" value="ECO:0007669"/>
    <property type="project" value="UniProtKB-KW"/>
</dbReference>
<keyword evidence="6" id="KW-0170">Cobalt</keyword>
<keyword evidence="2" id="KW-0479">Metal-binding</keyword>
<protein>
    <submittedName>
        <fullName evidence="10">Glycoside hydrolase/deacetylase</fullName>
    </submittedName>
</protein>
<evidence type="ECO:0000256" key="3">
    <source>
        <dbReference type="ARBA" id="ARBA00022729"/>
    </source>
</evidence>
<name>A0A2I2F2H8_ASPCN</name>
<dbReference type="STRING" id="41067.A0A2I2F2H8"/>
<evidence type="ECO:0000256" key="4">
    <source>
        <dbReference type="ARBA" id="ARBA00022801"/>
    </source>
</evidence>
<feature type="region of interest" description="Disordered" evidence="7">
    <location>
        <begin position="173"/>
        <end position="210"/>
    </location>
</feature>
<evidence type="ECO:0000313" key="10">
    <source>
        <dbReference type="EMBL" id="PLB34842.1"/>
    </source>
</evidence>
<dbReference type="Gene3D" id="3.20.20.370">
    <property type="entry name" value="Glycoside hydrolase/deacetylase"/>
    <property type="match status" value="1"/>
</dbReference>
<dbReference type="GeneID" id="36525141"/>
<keyword evidence="11" id="KW-1185">Reference proteome</keyword>
<proteinExistence type="predicted"/>
<dbReference type="OrthoDB" id="2128708at2759"/>
<keyword evidence="4 10" id="KW-0378">Hydrolase</keyword>
<evidence type="ECO:0000256" key="6">
    <source>
        <dbReference type="ARBA" id="ARBA00023285"/>
    </source>
</evidence>
<comment type="cofactor">
    <cofactor evidence="1">
        <name>Co(2+)</name>
        <dbReference type="ChEBI" id="CHEBI:48828"/>
    </cofactor>
</comment>
<organism evidence="10 11">
    <name type="scientific">Aspergillus candidus</name>
    <dbReference type="NCBI Taxonomy" id="41067"/>
    <lineage>
        <taxon>Eukaryota</taxon>
        <taxon>Fungi</taxon>
        <taxon>Dikarya</taxon>
        <taxon>Ascomycota</taxon>
        <taxon>Pezizomycotina</taxon>
        <taxon>Eurotiomycetes</taxon>
        <taxon>Eurotiomycetidae</taxon>
        <taxon>Eurotiales</taxon>
        <taxon>Aspergillaceae</taxon>
        <taxon>Aspergillus</taxon>
        <taxon>Aspergillus subgen. Circumdati</taxon>
    </lineage>
</organism>
<dbReference type="GO" id="GO:0016810">
    <property type="term" value="F:hydrolase activity, acting on carbon-nitrogen (but not peptide) bonds"/>
    <property type="evidence" value="ECO:0007669"/>
    <property type="project" value="InterPro"/>
</dbReference>
<evidence type="ECO:0000256" key="8">
    <source>
        <dbReference type="SAM" id="SignalP"/>
    </source>
</evidence>
<evidence type="ECO:0000313" key="11">
    <source>
        <dbReference type="Proteomes" id="UP000234585"/>
    </source>
</evidence>
<evidence type="ECO:0000259" key="9">
    <source>
        <dbReference type="PROSITE" id="PS51677"/>
    </source>
</evidence>
<sequence>MAHPDLIKLMAWAWTALVLSTQASMIIDSFQNADRNDLQAWHGVTPGLPISYGAGYVQIYPSTPDQAYHTQLSPSLCFNLIEHLLQSLPASDPNTNSSEFKERALHIHFSGAPVFSISLSQNNAGCTSPTPETWDSVDAARYAHNGEIYIPLSHFDIDQTRVVGISIGGFHNDTAELTPHHKNTTGIKHTRDDEDEDENEEDDVDNEYDEPVDTSSIALHHIDIVSSIPDSFPRKPTKLPSGTLHQFCTVPGSFAFGIDDGRPALAPAMMRILEEEDALVTFFATGSGLRDEKANFSGVYREMLRKGHQVAMHSERHPRMEGLSSIEAIDDEITQNIEAMKTHLGIECMCPSTFSNTSTHTSTQIGARTRQRLAALVSPAPRIITWSVDIEDWRWVNSDTPERQLEAFKRDVLAGGNLAVLHYLDESTVGYLREAIRFVRSRGLTVMRVDRCLGD</sequence>
<feature type="chain" id="PRO_5014126843" evidence="8">
    <location>
        <begin position="24"/>
        <end position="455"/>
    </location>
</feature>
<evidence type="ECO:0000256" key="5">
    <source>
        <dbReference type="ARBA" id="ARBA00023277"/>
    </source>
</evidence>
<dbReference type="Proteomes" id="UP000234585">
    <property type="component" value="Unassembled WGS sequence"/>
</dbReference>
<accession>A0A2I2F2H8</accession>